<organism evidence="1 2">
    <name type="scientific">Cryobacterium arcticum</name>
    <dbReference type="NCBI Taxonomy" id="670052"/>
    <lineage>
        <taxon>Bacteria</taxon>
        <taxon>Bacillati</taxon>
        <taxon>Actinomycetota</taxon>
        <taxon>Actinomycetes</taxon>
        <taxon>Micrococcales</taxon>
        <taxon>Microbacteriaceae</taxon>
        <taxon>Cryobacterium</taxon>
    </lineage>
</organism>
<dbReference type="Gene3D" id="3.30.160.160">
    <property type="entry name" value="YegP-like"/>
    <property type="match status" value="1"/>
</dbReference>
<keyword evidence="1" id="KW-0614">Plasmid</keyword>
<dbReference type="InterPro" id="IPR036913">
    <property type="entry name" value="YegP-like_sf"/>
</dbReference>
<keyword evidence="2" id="KW-1185">Reference proteome</keyword>
<dbReference type="EMBL" id="CP016283">
    <property type="protein sequence ID" value="ANP74836.1"/>
    <property type="molecule type" value="Genomic_DNA"/>
</dbReference>
<sequence>MAAERLIYKRADGKWAWKLTSQGHVIATDGGRGYRNEADCRRIADAVTGGAFADAKTRVLD</sequence>
<evidence type="ECO:0000313" key="1">
    <source>
        <dbReference type="EMBL" id="ANP74836.1"/>
    </source>
</evidence>
<proteinExistence type="predicted"/>
<reference evidence="1 2" key="1">
    <citation type="submission" date="2016-06" db="EMBL/GenBank/DDBJ databases">
        <title>Genome sequencing of Cryobacterium arcticum PAMC 27867.</title>
        <authorList>
            <person name="Lee J."/>
            <person name="Kim O.-S."/>
        </authorList>
    </citation>
    <scope>NUCLEOTIDE SEQUENCE [LARGE SCALE GENOMIC DNA]</scope>
    <source>
        <strain evidence="1 2">PAMC 27867</strain>
        <plasmid evidence="2">pp27867_1</plasmid>
    </source>
</reference>
<protein>
    <recommendedName>
        <fullName evidence="3">DUF1508 domain-containing protein</fullName>
    </recommendedName>
</protein>
<evidence type="ECO:0000313" key="2">
    <source>
        <dbReference type="Proteomes" id="UP000092582"/>
    </source>
</evidence>
<geneLocation type="plasmid" evidence="2">
    <name>pp27867_1</name>
</geneLocation>
<evidence type="ECO:0008006" key="3">
    <source>
        <dbReference type="Google" id="ProtNLM"/>
    </source>
</evidence>
<accession>A0A1B1BQK3</accession>
<dbReference type="AlphaFoldDB" id="A0A1B1BQK3"/>
<dbReference type="KEGG" id="cart:PA27867_3926"/>
<name>A0A1B1BQK3_9MICO</name>
<gene>
    <name evidence="1" type="ORF">PA27867_3926</name>
</gene>
<dbReference type="SUPFAM" id="SSF160113">
    <property type="entry name" value="YegP-like"/>
    <property type="match status" value="1"/>
</dbReference>
<dbReference type="Proteomes" id="UP000092582">
    <property type="component" value="Plasmid pP27867_1"/>
</dbReference>